<reference evidence="2" key="1">
    <citation type="submission" date="2021-03" db="EMBL/GenBank/DDBJ databases">
        <title>Leucobacter chromiisoli sp. nov., isolated from chromium-containing soil of chemical plant.</title>
        <authorList>
            <person name="Xu Z."/>
        </authorList>
    </citation>
    <scope>NUCLEOTIDE SEQUENCE</scope>
    <source>
        <strain evidence="2">A2</strain>
    </source>
</reference>
<feature type="domain" description="DUF6457" evidence="1">
    <location>
        <begin position="12"/>
        <end position="82"/>
    </location>
</feature>
<keyword evidence="3" id="KW-1185">Reference proteome</keyword>
<evidence type="ECO:0000259" key="1">
    <source>
        <dbReference type="Pfam" id="PF20058"/>
    </source>
</evidence>
<dbReference type="InterPro" id="IPR045598">
    <property type="entry name" value="DUF6457"/>
</dbReference>
<dbReference type="Pfam" id="PF20058">
    <property type="entry name" value="DUF6457"/>
    <property type="match status" value="1"/>
</dbReference>
<organism evidence="2 3">
    <name type="scientific">Leucobacter ruminantium</name>
    <dbReference type="NCBI Taxonomy" id="1289170"/>
    <lineage>
        <taxon>Bacteria</taxon>
        <taxon>Bacillati</taxon>
        <taxon>Actinomycetota</taxon>
        <taxon>Actinomycetes</taxon>
        <taxon>Micrococcales</taxon>
        <taxon>Microbacteriaceae</taxon>
        <taxon>Leucobacter</taxon>
    </lineage>
</organism>
<dbReference type="RefSeq" id="WP_208044526.1">
    <property type="nucleotide sequence ID" value="NZ_JAGDYL010000001.1"/>
</dbReference>
<dbReference type="EMBL" id="JAGDYL010000001">
    <property type="protein sequence ID" value="MBO1804055.1"/>
    <property type="molecule type" value="Genomic_DNA"/>
</dbReference>
<dbReference type="AlphaFoldDB" id="A0A939LSG8"/>
<proteinExistence type="predicted"/>
<evidence type="ECO:0000313" key="2">
    <source>
        <dbReference type="EMBL" id="MBO1804055.1"/>
    </source>
</evidence>
<sequence>MSEPIAPAVRRNAASELELDADAVDIATVLNVARDVAHQVARPAAPLSTFLLGVAVGRASEADASAELAARARALSELAERWE</sequence>
<name>A0A939LSG8_9MICO</name>
<accession>A0A939LSG8</accession>
<protein>
    <recommendedName>
        <fullName evidence="1">DUF6457 domain-containing protein</fullName>
    </recommendedName>
</protein>
<comment type="caution">
    <text evidence="2">The sequence shown here is derived from an EMBL/GenBank/DDBJ whole genome shotgun (WGS) entry which is preliminary data.</text>
</comment>
<dbReference type="Proteomes" id="UP000664398">
    <property type="component" value="Unassembled WGS sequence"/>
</dbReference>
<evidence type="ECO:0000313" key="3">
    <source>
        <dbReference type="Proteomes" id="UP000664398"/>
    </source>
</evidence>
<gene>
    <name evidence="2" type="ORF">J4H91_01815</name>
</gene>